<keyword evidence="2" id="KW-1185">Reference proteome</keyword>
<evidence type="ECO:0000313" key="1">
    <source>
        <dbReference type="EMBL" id="RPB04512.1"/>
    </source>
</evidence>
<proteinExistence type="predicted"/>
<accession>A0A3N4K5L1</accession>
<dbReference type="AlphaFoldDB" id="A0A3N4K5L1"/>
<organism evidence="1 2">
    <name type="scientific">Choiromyces venosus 120613-1</name>
    <dbReference type="NCBI Taxonomy" id="1336337"/>
    <lineage>
        <taxon>Eukaryota</taxon>
        <taxon>Fungi</taxon>
        <taxon>Dikarya</taxon>
        <taxon>Ascomycota</taxon>
        <taxon>Pezizomycotina</taxon>
        <taxon>Pezizomycetes</taxon>
        <taxon>Pezizales</taxon>
        <taxon>Tuberaceae</taxon>
        <taxon>Choiromyces</taxon>
    </lineage>
</organism>
<reference evidence="1 2" key="1">
    <citation type="journal article" date="2018" name="Nat. Ecol. Evol.">
        <title>Pezizomycetes genomes reveal the molecular basis of ectomycorrhizal truffle lifestyle.</title>
        <authorList>
            <person name="Murat C."/>
            <person name="Payen T."/>
            <person name="Noel B."/>
            <person name="Kuo A."/>
            <person name="Morin E."/>
            <person name="Chen J."/>
            <person name="Kohler A."/>
            <person name="Krizsan K."/>
            <person name="Balestrini R."/>
            <person name="Da Silva C."/>
            <person name="Montanini B."/>
            <person name="Hainaut M."/>
            <person name="Levati E."/>
            <person name="Barry K.W."/>
            <person name="Belfiori B."/>
            <person name="Cichocki N."/>
            <person name="Clum A."/>
            <person name="Dockter R.B."/>
            <person name="Fauchery L."/>
            <person name="Guy J."/>
            <person name="Iotti M."/>
            <person name="Le Tacon F."/>
            <person name="Lindquist E.A."/>
            <person name="Lipzen A."/>
            <person name="Malagnac F."/>
            <person name="Mello A."/>
            <person name="Molinier V."/>
            <person name="Miyauchi S."/>
            <person name="Poulain J."/>
            <person name="Riccioni C."/>
            <person name="Rubini A."/>
            <person name="Sitrit Y."/>
            <person name="Splivallo R."/>
            <person name="Traeger S."/>
            <person name="Wang M."/>
            <person name="Zifcakova L."/>
            <person name="Wipf D."/>
            <person name="Zambonelli A."/>
            <person name="Paolocci F."/>
            <person name="Nowrousian M."/>
            <person name="Ottonello S."/>
            <person name="Baldrian P."/>
            <person name="Spatafora J.W."/>
            <person name="Henrissat B."/>
            <person name="Nagy L.G."/>
            <person name="Aury J.M."/>
            <person name="Wincker P."/>
            <person name="Grigoriev I.V."/>
            <person name="Bonfante P."/>
            <person name="Martin F.M."/>
        </authorList>
    </citation>
    <scope>NUCLEOTIDE SEQUENCE [LARGE SCALE GENOMIC DNA]</scope>
    <source>
        <strain evidence="1 2">120613-1</strain>
    </source>
</reference>
<name>A0A3N4K5L1_9PEZI</name>
<protein>
    <submittedName>
        <fullName evidence="1">Uncharacterized protein</fullName>
    </submittedName>
</protein>
<sequence length="92" mass="10185">MRRSMVAGSLLLYFPTELEKFFVLLSFCLSSFLPSITPGRPGLPGGFVVGGRTGRRECDKSKGGRTKEMRPRVGLYNGTSFRSPLGFPYFSI</sequence>
<dbReference type="Proteomes" id="UP000276215">
    <property type="component" value="Unassembled WGS sequence"/>
</dbReference>
<evidence type="ECO:0000313" key="2">
    <source>
        <dbReference type="Proteomes" id="UP000276215"/>
    </source>
</evidence>
<dbReference type="EMBL" id="ML120358">
    <property type="protein sequence ID" value="RPB04512.1"/>
    <property type="molecule type" value="Genomic_DNA"/>
</dbReference>
<gene>
    <name evidence="1" type="ORF">L873DRAFT_1361884</name>
</gene>